<dbReference type="InterPro" id="IPR050951">
    <property type="entry name" value="Retrovirus_Pol_polyprotein"/>
</dbReference>
<evidence type="ECO:0000313" key="4">
    <source>
        <dbReference type="EMBL" id="GEU38463.1"/>
    </source>
</evidence>
<keyword evidence="4" id="KW-0808">Transferase</keyword>
<organism evidence="4">
    <name type="scientific">Tanacetum cinerariifolium</name>
    <name type="common">Dalmatian daisy</name>
    <name type="synonym">Chrysanthemum cinerariifolium</name>
    <dbReference type="NCBI Taxonomy" id="118510"/>
    <lineage>
        <taxon>Eukaryota</taxon>
        <taxon>Viridiplantae</taxon>
        <taxon>Streptophyta</taxon>
        <taxon>Embryophyta</taxon>
        <taxon>Tracheophyta</taxon>
        <taxon>Spermatophyta</taxon>
        <taxon>Magnoliopsida</taxon>
        <taxon>eudicotyledons</taxon>
        <taxon>Gunneridae</taxon>
        <taxon>Pentapetalae</taxon>
        <taxon>asterids</taxon>
        <taxon>campanulids</taxon>
        <taxon>Asterales</taxon>
        <taxon>Asteraceae</taxon>
        <taxon>Asteroideae</taxon>
        <taxon>Anthemideae</taxon>
        <taxon>Anthemidinae</taxon>
        <taxon>Tanacetum</taxon>
    </lineage>
</organism>
<feature type="compositionally biased region" description="Basic and acidic residues" evidence="1">
    <location>
        <begin position="489"/>
        <end position="499"/>
    </location>
</feature>
<feature type="domain" description="Retrotransposon gag" evidence="3">
    <location>
        <begin position="158"/>
        <end position="244"/>
    </location>
</feature>
<feature type="region of interest" description="Disordered" evidence="1">
    <location>
        <begin position="915"/>
        <end position="934"/>
    </location>
</feature>
<feature type="compositionally biased region" description="Basic and acidic residues" evidence="1">
    <location>
        <begin position="79"/>
        <end position="88"/>
    </location>
</feature>
<dbReference type="PANTHER" id="PTHR37984:SF5">
    <property type="entry name" value="PROTEIN NYNRIN-LIKE"/>
    <property type="match status" value="1"/>
</dbReference>
<dbReference type="InterPro" id="IPR043128">
    <property type="entry name" value="Rev_trsase/Diguanyl_cyclase"/>
</dbReference>
<feature type="region of interest" description="Disordered" evidence="1">
    <location>
        <begin position="489"/>
        <end position="526"/>
    </location>
</feature>
<accession>A0A6L2JNF6</accession>
<dbReference type="Pfam" id="PF00078">
    <property type="entry name" value="RVT_1"/>
    <property type="match status" value="1"/>
</dbReference>
<gene>
    <name evidence="4" type="ORF">Tci_010441</name>
</gene>
<dbReference type="InterPro" id="IPR005162">
    <property type="entry name" value="Retrotrans_gag_dom"/>
</dbReference>
<proteinExistence type="predicted"/>
<dbReference type="Pfam" id="PF03732">
    <property type="entry name" value="Retrotrans_gag"/>
    <property type="match status" value="1"/>
</dbReference>
<keyword evidence="4" id="KW-0695">RNA-directed DNA polymerase</keyword>
<name>A0A6L2JNF6_TANCI</name>
<protein>
    <submittedName>
        <fullName evidence="4">Reverse transcriptase domain-containing protein</fullName>
    </submittedName>
</protein>
<dbReference type="PANTHER" id="PTHR37984">
    <property type="entry name" value="PROTEIN CBG26694"/>
    <property type="match status" value="1"/>
</dbReference>
<evidence type="ECO:0000259" key="2">
    <source>
        <dbReference type="Pfam" id="PF00078"/>
    </source>
</evidence>
<dbReference type="Gene3D" id="3.30.70.270">
    <property type="match status" value="2"/>
</dbReference>
<comment type="caution">
    <text evidence="4">The sequence shown here is derived from an EMBL/GenBank/DDBJ whole genome shotgun (WGS) entry which is preliminary data.</text>
</comment>
<feature type="domain" description="Reverse transcriptase" evidence="2">
    <location>
        <begin position="537"/>
        <end position="600"/>
    </location>
</feature>
<dbReference type="AlphaFoldDB" id="A0A6L2JNF6"/>
<keyword evidence="4" id="KW-0548">Nucleotidyltransferase</keyword>
<dbReference type="GO" id="GO:0003964">
    <property type="term" value="F:RNA-directed DNA polymerase activity"/>
    <property type="evidence" value="ECO:0007669"/>
    <property type="project" value="UniProtKB-KW"/>
</dbReference>
<dbReference type="InterPro" id="IPR043502">
    <property type="entry name" value="DNA/RNA_pol_sf"/>
</dbReference>
<feature type="region of interest" description="Disordered" evidence="1">
    <location>
        <begin position="57"/>
        <end position="90"/>
    </location>
</feature>
<reference evidence="4" key="1">
    <citation type="journal article" date="2019" name="Sci. Rep.">
        <title>Draft genome of Tanacetum cinerariifolium, the natural source of mosquito coil.</title>
        <authorList>
            <person name="Yamashiro T."/>
            <person name="Shiraishi A."/>
            <person name="Satake H."/>
            <person name="Nakayama K."/>
        </authorList>
    </citation>
    <scope>NUCLEOTIDE SEQUENCE</scope>
</reference>
<dbReference type="SUPFAM" id="SSF56672">
    <property type="entry name" value="DNA/RNA polymerases"/>
    <property type="match status" value="1"/>
</dbReference>
<dbReference type="EMBL" id="BKCJ010001054">
    <property type="protein sequence ID" value="GEU38463.1"/>
    <property type="molecule type" value="Genomic_DNA"/>
</dbReference>
<evidence type="ECO:0000259" key="3">
    <source>
        <dbReference type="Pfam" id="PF03732"/>
    </source>
</evidence>
<sequence>MAASDAPLQEYCDKHYHQVLPIIAVKVHQEKMQQEKLKEVKACLNFEGCSGWNSKVREVSQDSESKTPNIRGNHQRGRRPGEREKEGTEEYSLGWEEREIVCSHTQKAVTRAPTRKERNMLPENVTTMELVHEGWKCSLKVKVVGADTGSEMLGNFDMFNSTLTGSTRVWFDDLSPESIDSYNDLKKAFLVNHLQQKKCIKDPVEIQQIKKIEGESTEDFMQRFKTKSRHVKRASECIIISEFMYEITNPELIKRLHDNIPKSVDEMMRVTTSFLKGEVAASNQARKKALLPWKQHEAGRKQNFNKRGDFRNQQRSERWRDKFTLFTKSPKEILALDKGKFKTPPPLTMHVEKRNSNKFCEFHEEVGHNTDECMHLKRQIEELIKAGKLSHLIKELKQGSGKDQPKVAKKGETSRKDKGMAILMVQPWQKVAKQRITQSFSTNLEISLRPEVKNQMISATTPFTGSSEEIIWPMGQILLPVKIGDGKHSTSIQAKEKKLGTRKKQSNTRGGGKTSRRQHNKRSPLSQLVVEPNNDKAFQKQIGKNLEVYVDDLMIKSRTKHEIMRDIEETFKTLREINMKLNPKKCTFRIKEGMFLGYKVNTKGIKVCPDKVEAMLSLLLPKCLKDVQKLNGKLASLNRFLSKSAEKSLPFFKTLKKCTNKSDFQWTAEAEVAFKQMKKLIAGLLTLTTPMEKEELIVYLGAAREAYRPRTPIKGKILVDIIVERLEEDSLFTTTKVEEEPPNYGHSSRTEVLAVVEEEGDTWMTPIYEYLTEETLLAKKEKARAIRRPLQENYVLREIHERLHYACRNKICGSKGHTDKVILANNACGCKNDDQGMSRFPALEINLDLLEERREKAAIREARSKAKMEKYYNSKVRNTSFRTGDLVYRNNDASHEKDNGKLSRKWEGPYEVTKALGNGGYKLKDHNGKPLSRT</sequence>
<evidence type="ECO:0000256" key="1">
    <source>
        <dbReference type="SAM" id="MobiDB-lite"/>
    </source>
</evidence>
<dbReference type="InterPro" id="IPR000477">
    <property type="entry name" value="RT_dom"/>
</dbReference>